<keyword evidence="8" id="KW-1185">Reference proteome</keyword>
<keyword evidence="3" id="KW-0479">Metal-binding</keyword>
<dbReference type="InterPro" id="IPR003782">
    <property type="entry name" value="SCO1/SenC"/>
</dbReference>
<dbReference type="GO" id="GO:0046872">
    <property type="term" value="F:metal ion binding"/>
    <property type="evidence" value="ECO:0007669"/>
    <property type="project" value="UniProtKB-KW"/>
</dbReference>
<evidence type="ECO:0000256" key="4">
    <source>
        <dbReference type="PIRSR" id="PIRSR603782-2"/>
    </source>
</evidence>
<evidence type="ECO:0000313" key="7">
    <source>
        <dbReference type="EMBL" id="RST75181.1"/>
    </source>
</evidence>
<dbReference type="PROSITE" id="PS51352">
    <property type="entry name" value="THIOREDOXIN_2"/>
    <property type="match status" value="1"/>
</dbReference>
<evidence type="ECO:0000256" key="1">
    <source>
        <dbReference type="ARBA" id="ARBA00010996"/>
    </source>
</evidence>
<keyword evidence="5" id="KW-0812">Transmembrane</keyword>
<dbReference type="PANTHER" id="PTHR12151:SF25">
    <property type="entry name" value="LINALOOL DEHYDRATASE_ISOMERASE DOMAIN-CONTAINING PROTEIN"/>
    <property type="match status" value="1"/>
</dbReference>
<evidence type="ECO:0000256" key="5">
    <source>
        <dbReference type="SAM" id="Phobius"/>
    </source>
</evidence>
<proteinExistence type="inferred from homology"/>
<feature type="binding site" evidence="3">
    <location>
        <position position="85"/>
    </location>
    <ligand>
        <name>Cu cation</name>
        <dbReference type="ChEBI" id="CHEBI:23378"/>
    </ligand>
</feature>
<accession>A0A429Y1Q8</accession>
<evidence type="ECO:0000259" key="6">
    <source>
        <dbReference type="PROSITE" id="PS51352"/>
    </source>
</evidence>
<evidence type="ECO:0000256" key="2">
    <source>
        <dbReference type="ARBA" id="ARBA00023008"/>
    </source>
</evidence>
<comment type="caution">
    <text evidence="7">The sequence shown here is derived from an EMBL/GenBank/DDBJ whole genome shotgun (WGS) entry which is preliminary data.</text>
</comment>
<keyword evidence="2 3" id="KW-0186">Copper</keyword>
<dbReference type="InterPro" id="IPR013766">
    <property type="entry name" value="Thioredoxin_domain"/>
</dbReference>
<feature type="binding site" evidence="3">
    <location>
        <position position="176"/>
    </location>
    <ligand>
        <name>Cu cation</name>
        <dbReference type="ChEBI" id="CHEBI:23378"/>
    </ligand>
</feature>
<evidence type="ECO:0000256" key="3">
    <source>
        <dbReference type="PIRSR" id="PIRSR603782-1"/>
    </source>
</evidence>
<dbReference type="AlphaFoldDB" id="A0A429Y1Q8"/>
<dbReference type="InterPro" id="IPR036249">
    <property type="entry name" value="Thioredoxin-like_sf"/>
</dbReference>
<dbReference type="Pfam" id="PF02630">
    <property type="entry name" value="SCO1-SenC"/>
    <property type="match status" value="1"/>
</dbReference>
<dbReference type="OrthoDB" id="9811998at2"/>
<feature type="disulfide bond" description="Redox-active" evidence="4">
    <location>
        <begin position="85"/>
        <end position="89"/>
    </location>
</feature>
<keyword evidence="5" id="KW-1133">Transmembrane helix</keyword>
<dbReference type="EMBL" id="QYTV02000003">
    <property type="protein sequence ID" value="RST75181.1"/>
    <property type="molecule type" value="Genomic_DNA"/>
</dbReference>
<protein>
    <submittedName>
        <fullName evidence="7">SCO family protein</fullName>
    </submittedName>
</protein>
<keyword evidence="5" id="KW-0472">Membrane</keyword>
<comment type="similarity">
    <text evidence="1">Belongs to the SCO1/2 family.</text>
</comment>
<feature type="domain" description="Thioredoxin" evidence="6">
    <location>
        <begin position="47"/>
        <end position="212"/>
    </location>
</feature>
<evidence type="ECO:0000313" key="8">
    <source>
        <dbReference type="Proteomes" id="UP000287156"/>
    </source>
</evidence>
<dbReference type="PANTHER" id="PTHR12151">
    <property type="entry name" value="ELECTRON TRANSPORT PROTIN SCO1/SENC FAMILY MEMBER"/>
    <property type="match status" value="1"/>
</dbReference>
<reference evidence="7" key="1">
    <citation type="submission" date="2018-12" db="EMBL/GenBank/DDBJ databases">
        <authorList>
            <person name="Sun L."/>
            <person name="Chen Z."/>
        </authorList>
    </citation>
    <scope>NUCLEOTIDE SEQUENCE [LARGE SCALE GENOMIC DNA]</scope>
    <source>
        <strain evidence="7">3-2-2</strain>
    </source>
</reference>
<dbReference type="SUPFAM" id="SSF52833">
    <property type="entry name" value="Thioredoxin-like"/>
    <property type="match status" value="1"/>
</dbReference>
<dbReference type="CDD" id="cd02968">
    <property type="entry name" value="SCO"/>
    <property type="match status" value="1"/>
</dbReference>
<feature type="binding site" evidence="3">
    <location>
        <position position="89"/>
    </location>
    <ligand>
        <name>Cu cation</name>
        <dbReference type="ChEBI" id="CHEBI:23378"/>
    </ligand>
</feature>
<dbReference type="Proteomes" id="UP000287156">
    <property type="component" value="Unassembled WGS sequence"/>
</dbReference>
<name>A0A429Y1Q8_9BACI</name>
<keyword evidence="4" id="KW-1015">Disulfide bond</keyword>
<sequence length="212" mass="24078">MAVYCQCNAYIGIIEANARFFGGFYLKKIFSVIFISFILILSACSSQKSGTPIEDFNFTDQDGKPFGLEDLKGKVWVSDFVFTNCTTVCPPMTMNMAELQEKVKEMGLEDVHFVSFTVDPEIDTPEVLKQYGQSFGADFSTWHFLTGYSQEEIEDYVPKNFKTIVKKPRDDDQVIHGITFYLFNKDGEIIGDYPGDKEVPFKQIIKDIKAAL</sequence>
<dbReference type="Gene3D" id="3.40.30.10">
    <property type="entry name" value="Glutaredoxin"/>
    <property type="match status" value="1"/>
</dbReference>
<feature type="transmembrane region" description="Helical" evidence="5">
    <location>
        <begin position="25"/>
        <end position="44"/>
    </location>
</feature>
<organism evidence="7 8">
    <name type="scientific">Siminovitchia acidinfaciens</name>
    <dbReference type="NCBI Taxonomy" id="2321395"/>
    <lineage>
        <taxon>Bacteria</taxon>
        <taxon>Bacillati</taxon>
        <taxon>Bacillota</taxon>
        <taxon>Bacilli</taxon>
        <taxon>Bacillales</taxon>
        <taxon>Bacillaceae</taxon>
        <taxon>Siminovitchia</taxon>
    </lineage>
</organism>
<gene>
    <name evidence="7" type="ORF">D4T97_007945</name>
</gene>